<feature type="transmembrane region" description="Helical" evidence="1">
    <location>
        <begin position="17"/>
        <end position="38"/>
    </location>
</feature>
<keyword evidence="1" id="KW-1133">Transmembrane helix</keyword>
<evidence type="ECO:0000313" key="3">
    <source>
        <dbReference type="Proteomes" id="UP001164305"/>
    </source>
</evidence>
<protein>
    <recommendedName>
        <fullName evidence="4">DUF4129 domain-containing protein</fullName>
    </recommendedName>
</protein>
<name>A0ABY6FYT3_9MICO</name>
<reference evidence="2" key="1">
    <citation type="submission" date="2022-10" db="EMBL/GenBank/DDBJ databases">
        <title>Whole-Genome Sequencing of Brachybacterium huguangmaarense BRM-3, Isolated from Betula schmidtii.</title>
        <authorList>
            <person name="Haam D."/>
        </authorList>
    </citation>
    <scope>NUCLEOTIDE SEQUENCE</scope>
    <source>
        <strain evidence="2">BRM-3</strain>
    </source>
</reference>
<proteinExistence type="predicted"/>
<keyword evidence="3" id="KW-1185">Reference proteome</keyword>
<evidence type="ECO:0000256" key="1">
    <source>
        <dbReference type="SAM" id="Phobius"/>
    </source>
</evidence>
<dbReference type="EMBL" id="CP107020">
    <property type="protein sequence ID" value="UYG15990.1"/>
    <property type="molecule type" value="Genomic_DNA"/>
</dbReference>
<sequence length="157" mass="17627">MTIADGPQIIDPPQYSIAWLILAVLCVLVMLALVLGTLRVTRAVVERAAYRARPSDIETLKAEFLRAVNDIGDRFDEGELDARAAHRELTGVMRRFVRRTTGFDVTSQDVTTLLADARTREVGRLVADLYEPEFARASERQLAESLRRARGVVRSWS</sequence>
<dbReference type="RefSeq" id="WP_263593203.1">
    <property type="nucleotide sequence ID" value="NZ_CP107020.1"/>
</dbReference>
<keyword evidence="1" id="KW-0472">Membrane</keyword>
<dbReference type="Proteomes" id="UP001164305">
    <property type="component" value="Chromosome"/>
</dbReference>
<gene>
    <name evidence="2" type="ORF">BRM3_10135</name>
</gene>
<evidence type="ECO:0000313" key="2">
    <source>
        <dbReference type="EMBL" id="UYG15990.1"/>
    </source>
</evidence>
<accession>A0ABY6FYT3</accession>
<evidence type="ECO:0008006" key="4">
    <source>
        <dbReference type="Google" id="ProtNLM"/>
    </source>
</evidence>
<organism evidence="2 3">
    <name type="scientific">Brachybacterium huguangmaarense</name>
    <dbReference type="NCBI Taxonomy" id="1652028"/>
    <lineage>
        <taxon>Bacteria</taxon>
        <taxon>Bacillati</taxon>
        <taxon>Actinomycetota</taxon>
        <taxon>Actinomycetes</taxon>
        <taxon>Micrococcales</taxon>
        <taxon>Dermabacteraceae</taxon>
        <taxon>Brachybacterium</taxon>
    </lineage>
</organism>
<keyword evidence="1" id="KW-0812">Transmembrane</keyword>